<reference evidence="4 5" key="1">
    <citation type="journal article" date="2015" name="BMC Genomics">
        <title>Genome mining reveals unlocked bioactive potential of marine Gram-negative bacteria.</title>
        <authorList>
            <person name="Machado H."/>
            <person name="Sonnenschein E.C."/>
            <person name="Melchiorsen J."/>
            <person name="Gram L."/>
        </authorList>
    </citation>
    <scope>NUCLEOTIDE SEQUENCE [LARGE SCALE GENOMIC DNA]</scope>
    <source>
        <strain evidence="4 5">S3137</strain>
    </source>
</reference>
<dbReference type="GO" id="GO:0017004">
    <property type="term" value="P:cytochrome complex assembly"/>
    <property type="evidence" value="ECO:0007669"/>
    <property type="project" value="InterPro"/>
</dbReference>
<dbReference type="PANTHER" id="PTHR38034:SF1">
    <property type="entry name" value="INNER MEMBRANE PROTEIN YPJD"/>
    <property type="match status" value="1"/>
</dbReference>
<dbReference type="Pfam" id="PF01578">
    <property type="entry name" value="Cytochrom_C_asm"/>
    <property type="match status" value="1"/>
</dbReference>
<dbReference type="InterPro" id="IPR002541">
    <property type="entry name" value="Cyt_c_assembly"/>
</dbReference>
<accession>A0A0F4Q0L6</accession>
<keyword evidence="5" id="KW-1185">Reference proteome</keyword>
<dbReference type="RefSeq" id="WP_045978190.1">
    <property type="nucleotide sequence ID" value="NZ_JXXY01000001.1"/>
</dbReference>
<feature type="chain" id="PRO_5002474843" evidence="2">
    <location>
        <begin position="20"/>
        <end position="268"/>
    </location>
</feature>
<keyword evidence="1" id="KW-0472">Membrane</keyword>
<dbReference type="PATRIC" id="fig|151081.8.peg.242"/>
<feature type="transmembrane region" description="Helical" evidence="1">
    <location>
        <begin position="212"/>
        <end position="228"/>
    </location>
</feature>
<dbReference type="PANTHER" id="PTHR38034">
    <property type="entry name" value="INNER MEMBRANE PROTEIN YPJD"/>
    <property type="match status" value="1"/>
</dbReference>
<dbReference type="GO" id="GO:0020037">
    <property type="term" value="F:heme binding"/>
    <property type="evidence" value="ECO:0007669"/>
    <property type="project" value="InterPro"/>
</dbReference>
<feature type="transmembrane region" description="Helical" evidence="1">
    <location>
        <begin position="35"/>
        <end position="56"/>
    </location>
</feature>
<dbReference type="GO" id="GO:0005886">
    <property type="term" value="C:plasma membrane"/>
    <property type="evidence" value="ECO:0007669"/>
    <property type="project" value="TreeGrafter"/>
</dbReference>
<keyword evidence="1" id="KW-0812">Transmembrane</keyword>
<evidence type="ECO:0000259" key="3">
    <source>
        <dbReference type="Pfam" id="PF01578"/>
    </source>
</evidence>
<name>A0A0F4Q0L6_9GAMM</name>
<gene>
    <name evidence="4" type="ORF">TW72_04390</name>
</gene>
<comment type="caution">
    <text evidence="4">The sequence shown here is derived from an EMBL/GenBank/DDBJ whole genome shotgun (WGS) entry which is preliminary data.</text>
</comment>
<dbReference type="InterPro" id="IPR052372">
    <property type="entry name" value="YpjD/HemX"/>
</dbReference>
<evidence type="ECO:0000256" key="2">
    <source>
        <dbReference type="SAM" id="SignalP"/>
    </source>
</evidence>
<dbReference type="eggNOG" id="COG4137">
    <property type="taxonomic scope" value="Bacteria"/>
</dbReference>
<feature type="domain" description="Cytochrome c assembly protein" evidence="3">
    <location>
        <begin position="41"/>
        <end position="264"/>
    </location>
</feature>
<feature type="signal peptide" evidence="2">
    <location>
        <begin position="1"/>
        <end position="19"/>
    </location>
</feature>
<proteinExistence type="predicted"/>
<keyword evidence="2" id="KW-0732">Signal</keyword>
<feature type="transmembrane region" description="Helical" evidence="1">
    <location>
        <begin position="240"/>
        <end position="260"/>
    </location>
</feature>
<evidence type="ECO:0000256" key="1">
    <source>
        <dbReference type="SAM" id="Phobius"/>
    </source>
</evidence>
<feature type="transmembrane region" description="Helical" evidence="1">
    <location>
        <begin position="91"/>
        <end position="110"/>
    </location>
</feature>
<keyword evidence="1" id="KW-1133">Transmembrane helix</keyword>
<protein>
    <submittedName>
        <fullName evidence="4">Membrane protein</fullName>
    </submittedName>
</protein>
<feature type="transmembrane region" description="Helical" evidence="1">
    <location>
        <begin position="131"/>
        <end position="152"/>
    </location>
</feature>
<feature type="transmembrane region" description="Helical" evidence="1">
    <location>
        <begin position="63"/>
        <end position="85"/>
    </location>
</feature>
<evidence type="ECO:0000313" key="4">
    <source>
        <dbReference type="EMBL" id="KJZ01093.1"/>
    </source>
</evidence>
<dbReference type="OrthoDB" id="9780793at2"/>
<evidence type="ECO:0000313" key="5">
    <source>
        <dbReference type="Proteomes" id="UP000033664"/>
    </source>
</evidence>
<organism evidence="4 5">
    <name type="scientific">Pseudoalteromonas ruthenica</name>
    <dbReference type="NCBI Taxonomy" id="151081"/>
    <lineage>
        <taxon>Bacteria</taxon>
        <taxon>Pseudomonadati</taxon>
        <taxon>Pseudomonadota</taxon>
        <taxon>Gammaproteobacteria</taxon>
        <taxon>Alteromonadales</taxon>
        <taxon>Pseudoalteromonadaceae</taxon>
        <taxon>Pseudoalteromonas</taxon>
    </lineage>
</organism>
<dbReference type="AlphaFoldDB" id="A0A0F4Q0L6"/>
<dbReference type="Proteomes" id="UP000033664">
    <property type="component" value="Unassembled WGS sequence"/>
</dbReference>
<dbReference type="GeneID" id="58227725"/>
<dbReference type="EMBL" id="JXXZ01000004">
    <property type="protein sequence ID" value="KJZ01093.1"/>
    <property type="molecule type" value="Genomic_DNA"/>
</dbReference>
<sequence length="268" mass="29502">MLITILTLLSCAFYGAATAHVLSRLFDAKGPSQKTTVILSTLAILTHMVLLVNAVFTTQGQDLSFINVSLLTCWVIVLSVTAVSLRFPATLLLPVVYGFATILLLASLFMPHDIIVQSIRLEIGLVTHISISLLAYCVLVIATLYAVQFYFIDKRLKRKDLAIVYSHLPPLMVVERQLYQLVFVGTALLSLALLSGFVFLDSMLAIENAHKTVLSIIAWGVFLAVVIGRKLRGWRGKSSVITIMVGAGLLTLAYFGSRFVQEVILQRF</sequence>
<feature type="transmembrane region" description="Helical" evidence="1">
    <location>
        <begin position="178"/>
        <end position="200"/>
    </location>
</feature>